<dbReference type="Proteomes" id="UP001140979">
    <property type="component" value="Unassembled WGS sequence"/>
</dbReference>
<dbReference type="InterPro" id="IPR016181">
    <property type="entry name" value="Acyl_CoA_acyltransferase"/>
</dbReference>
<evidence type="ECO:0000313" key="1">
    <source>
        <dbReference type="EMBL" id="MDE1242200.1"/>
    </source>
</evidence>
<accession>A0A9X4F0E7</accession>
<dbReference type="SUPFAM" id="SSF55729">
    <property type="entry name" value="Acyl-CoA N-acyltransferases (Nat)"/>
    <property type="match status" value="1"/>
</dbReference>
<evidence type="ECO:0000313" key="2">
    <source>
        <dbReference type="Proteomes" id="UP001140979"/>
    </source>
</evidence>
<dbReference type="Gene3D" id="3.40.630.30">
    <property type="match status" value="1"/>
</dbReference>
<sequence length="145" mass="16662">MEVRSVEKKDASLLLDLMHHLDSETQFMLLEPDERNITLQEQEAIIESFQKRDNQVMFVASKSKEIHRYVKGIGNATKRSSHSMYCVIGIRQDSTRKGLGGKLFKSLESWIVDHEIACYFSRTAKLKNAIQVPKSIFPHINISII</sequence>
<name>A0A9X4F0E7_9VIBR</name>
<gene>
    <name evidence="1" type="ORF">L9W94_08570</name>
</gene>
<dbReference type="AlphaFoldDB" id="A0A9X4F0E7"/>
<reference evidence="1" key="1">
    <citation type="submission" date="2022-02" db="EMBL/GenBank/DDBJ databases">
        <title>Emergence and expansion in Europe of a Vibrio aestuarianus clonal complex pathogenic for oysters.</title>
        <authorList>
            <person name="Mesnil A."/>
            <person name="Travers M.-A."/>
        </authorList>
    </citation>
    <scope>NUCLEOTIDE SEQUENCE</scope>
    <source>
        <strain evidence="1">19_064_11T1</strain>
    </source>
</reference>
<dbReference type="EMBL" id="JAKNBA010000011">
    <property type="protein sequence ID" value="MDE1242200.1"/>
    <property type="molecule type" value="Genomic_DNA"/>
</dbReference>
<comment type="caution">
    <text evidence="1">The sequence shown here is derived from an EMBL/GenBank/DDBJ whole genome shotgun (WGS) entry which is preliminary data.</text>
</comment>
<dbReference type="RefSeq" id="WP_274683104.1">
    <property type="nucleotide sequence ID" value="NZ_JAKNBA010000011.1"/>
</dbReference>
<protein>
    <submittedName>
        <fullName evidence="1">Uncharacterized protein</fullName>
    </submittedName>
</protein>
<organism evidence="1 2">
    <name type="scientific">Vibrio aestuarianus</name>
    <dbReference type="NCBI Taxonomy" id="28171"/>
    <lineage>
        <taxon>Bacteria</taxon>
        <taxon>Pseudomonadati</taxon>
        <taxon>Pseudomonadota</taxon>
        <taxon>Gammaproteobacteria</taxon>
        <taxon>Vibrionales</taxon>
        <taxon>Vibrionaceae</taxon>
        <taxon>Vibrio</taxon>
    </lineage>
</organism>
<proteinExistence type="predicted"/>